<protein>
    <recommendedName>
        <fullName evidence="4">Lipoprotein</fullName>
    </recommendedName>
</protein>
<feature type="region of interest" description="Disordered" evidence="1">
    <location>
        <begin position="25"/>
        <end position="59"/>
    </location>
</feature>
<proteinExistence type="predicted"/>
<organism evidence="2 3">
    <name type="scientific">Gemmata massiliana</name>
    <dbReference type="NCBI Taxonomy" id="1210884"/>
    <lineage>
        <taxon>Bacteria</taxon>
        <taxon>Pseudomonadati</taxon>
        <taxon>Planctomycetota</taxon>
        <taxon>Planctomycetia</taxon>
        <taxon>Gemmatales</taxon>
        <taxon>Gemmataceae</taxon>
        <taxon>Gemmata</taxon>
    </lineage>
</organism>
<dbReference type="RefSeq" id="WP_162671313.1">
    <property type="nucleotide sequence ID" value="NZ_LR593886.1"/>
</dbReference>
<dbReference type="Proteomes" id="UP000464178">
    <property type="component" value="Chromosome"/>
</dbReference>
<sequence length="424" mass="44898">MTTSRMILGVATGFALVLAIGCGSKPEPAPAPSSALEPDPKPNDPSSASPEQKAVVEAPKAGEPKVAWELDADKHVIPAAPVRGSIAGVELVPEVAVTNDDLAFRLTKPGALMPERSVSIKFPAGQQSLGRNWKVKGGDEPGPKVPEVWIEVQGQPIHLHPSGYAMTLELGARKDGKVNGKIYISLPDKDQTVLAGTFAADYTRLHTEKPGSDEVPYVTGEVTVTGAPASAELRVAYAAFLPTGPVAFKELQLAADPLPIEQARWTSDNEKPRSSTLLPGDGKARPFRYEHAKLPPGRYLLSAAVTGGPAVWKWVDVAATGTLTENFTLDASKTGGLEITAPQGATGKVFLAPADEPNRPTLDARLFEGISIQVVRTEVEVIGGKAIVKNLGPGRYEVRLGDERRFVDVVAGKTAEVNMTPPKK</sequence>
<evidence type="ECO:0008006" key="4">
    <source>
        <dbReference type="Google" id="ProtNLM"/>
    </source>
</evidence>
<dbReference type="PROSITE" id="PS51257">
    <property type="entry name" value="PROKAR_LIPOPROTEIN"/>
    <property type="match status" value="1"/>
</dbReference>
<evidence type="ECO:0000313" key="3">
    <source>
        <dbReference type="Proteomes" id="UP000464178"/>
    </source>
</evidence>
<keyword evidence="3" id="KW-1185">Reference proteome</keyword>
<evidence type="ECO:0000256" key="1">
    <source>
        <dbReference type="SAM" id="MobiDB-lite"/>
    </source>
</evidence>
<evidence type="ECO:0000313" key="2">
    <source>
        <dbReference type="EMBL" id="VTR97678.1"/>
    </source>
</evidence>
<dbReference type="AlphaFoldDB" id="A0A6P2D8Y9"/>
<name>A0A6P2D8Y9_9BACT</name>
<reference evidence="2 3" key="1">
    <citation type="submission" date="2019-05" db="EMBL/GenBank/DDBJ databases">
        <authorList>
            <consortium name="Science for Life Laboratories"/>
        </authorList>
    </citation>
    <scope>NUCLEOTIDE SEQUENCE [LARGE SCALE GENOMIC DNA]</scope>
    <source>
        <strain evidence="2">Soil9</strain>
    </source>
</reference>
<feature type="region of interest" description="Disordered" evidence="1">
    <location>
        <begin position="263"/>
        <end position="282"/>
    </location>
</feature>
<dbReference type="KEGG" id="gms:SOIL9_05970"/>
<gene>
    <name evidence="2" type="ORF">SOIL9_05970</name>
</gene>
<dbReference type="EMBL" id="LR593886">
    <property type="protein sequence ID" value="VTR97678.1"/>
    <property type="molecule type" value="Genomic_DNA"/>
</dbReference>
<accession>A0A6P2D8Y9</accession>